<dbReference type="PROSITE" id="PS50238">
    <property type="entry name" value="RHOGAP"/>
    <property type="match status" value="1"/>
</dbReference>
<feature type="domain" description="MyTH4" evidence="3">
    <location>
        <begin position="199"/>
        <end position="352"/>
    </location>
</feature>
<dbReference type="EMBL" id="DS113539">
    <property type="protein sequence ID" value="EAY02359.1"/>
    <property type="molecule type" value="Genomic_DNA"/>
</dbReference>
<dbReference type="eggNOG" id="ENOG502QR6X">
    <property type="taxonomic scope" value="Eukaryota"/>
</dbReference>
<reference evidence="4" key="2">
    <citation type="journal article" date="2007" name="Science">
        <title>Draft genome sequence of the sexually transmitted pathogen Trichomonas vaginalis.</title>
        <authorList>
            <person name="Carlton J.M."/>
            <person name="Hirt R.P."/>
            <person name="Silva J.C."/>
            <person name="Delcher A.L."/>
            <person name="Schatz M."/>
            <person name="Zhao Q."/>
            <person name="Wortman J.R."/>
            <person name="Bidwell S.L."/>
            <person name="Alsmark U.C.M."/>
            <person name="Besteiro S."/>
            <person name="Sicheritz-Ponten T."/>
            <person name="Noel C.J."/>
            <person name="Dacks J.B."/>
            <person name="Foster P.G."/>
            <person name="Simillion C."/>
            <person name="Van de Peer Y."/>
            <person name="Miranda-Saavedra D."/>
            <person name="Barton G.J."/>
            <person name="Westrop G.D."/>
            <person name="Mueller S."/>
            <person name="Dessi D."/>
            <person name="Fiori P.L."/>
            <person name="Ren Q."/>
            <person name="Paulsen I."/>
            <person name="Zhang H."/>
            <person name="Bastida-Corcuera F.D."/>
            <person name="Simoes-Barbosa A."/>
            <person name="Brown M.T."/>
            <person name="Hayes R.D."/>
            <person name="Mukherjee M."/>
            <person name="Okumura C.Y."/>
            <person name="Schneider R."/>
            <person name="Smith A.J."/>
            <person name="Vanacova S."/>
            <person name="Villalvazo M."/>
            <person name="Haas B.J."/>
            <person name="Pertea M."/>
            <person name="Feldblyum T.V."/>
            <person name="Utterback T.R."/>
            <person name="Shu C.L."/>
            <person name="Osoegawa K."/>
            <person name="de Jong P.J."/>
            <person name="Hrdy I."/>
            <person name="Horvathova L."/>
            <person name="Zubacova Z."/>
            <person name="Dolezal P."/>
            <person name="Malik S.B."/>
            <person name="Logsdon J.M. Jr."/>
            <person name="Henze K."/>
            <person name="Gupta A."/>
            <person name="Wang C.C."/>
            <person name="Dunne R.L."/>
            <person name="Upcroft J.A."/>
            <person name="Upcroft P."/>
            <person name="White O."/>
            <person name="Salzberg S.L."/>
            <person name="Tang P."/>
            <person name="Chiu C.-H."/>
            <person name="Lee Y.-S."/>
            <person name="Embley T.M."/>
            <person name="Coombs G.H."/>
            <person name="Mottram J.C."/>
            <person name="Tachezy J."/>
            <person name="Fraser-Liggett C.M."/>
            <person name="Johnson P.J."/>
        </authorList>
    </citation>
    <scope>NUCLEOTIDE SEQUENCE [LARGE SCALE GENOMIC DNA]</scope>
    <source>
        <strain evidence="4">G3</strain>
    </source>
</reference>
<dbReference type="Proteomes" id="UP000001542">
    <property type="component" value="Unassembled WGS sequence"/>
</dbReference>
<dbReference type="PANTHER" id="PTHR45876:SF8">
    <property type="entry name" value="FI04035P"/>
    <property type="match status" value="1"/>
</dbReference>
<dbReference type="FunFam" id="1.25.40.530:FF:000014">
    <property type="entry name" value="RhoGAP domain containing protein"/>
    <property type="match status" value="1"/>
</dbReference>
<dbReference type="InterPro" id="IPR000198">
    <property type="entry name" value="RhoGAP_dom"/>
</dbReference>
<dbReference type="Gene3D" id="1.25.40.530">
    <property type="entry name" value="MyTH4 domain"/>
    <property type="match status" value="1"/>
</dbReference>
<dbReference type="Gene3D" id="1.10.555.10">
    <property type="entry name" value="Rho GTPase activation protein"/>
    <property type="match status" value="1"/>
</dbReference>
<dbReference type="OrthoDB" id="437889at2759"/>
<keyword evidence="5" id="KW-1185">Reference proteome</keyword>
<dbReference type="InterPro" id="IPR038185">
    <property type="entry name" value="MyTH4_dom_sf"/>
</dbReference>
<dbReference type="VEuPathDB" id="TrichDB:TVAGG3_0774060"/>
<dbReference type="GO" id="GO:0005737">
    <property type="term" value="C:cytoplasm"/>
    <property type="evidence" value="ECO:0000318"/>
    <property type="project" value="GO_Central"/>
</dbReference>
<dbReference type="Pfam" id="PF00620">
    <property type="entry name" value="RhoGAP"/>
    <property type="match status" value="1"/>
</dbReference>
<dbReference type="CDD" id="cd00159">
    <property type="entry name" value="RhoGAP"/>
    <property type="match status" value="1"/>
</dbReference>
<dbReference type="STRING" id="5722.A2EYD2"/>
<dbReference type="SMART" id="SM00324">
    <property type="entry name" value="RhoGAP"/>
    <property type="match status" value="1"/>
</dbReference>
<dbReference type="KEGG" id="tva:4760196"/>
<dbReference type="AlphaFoldDB" id="A2EYD2"/>
<organism evidence="4 5">
    <name type="scientific">Trichomonas vaginalis (strain ATCC PRA-98 / G3)</name>
    <dbReference type="NCBI Taxonomy" id="412133"/>
    <lineage>
        <taxon>Eukaryota</taxon>
        <taxon>Metamonada</taxon>
        <taxon>Parabasalia</taxon>
        <taxon>Trichomonadida</taxon>
        <taxon>Trichomonadidae</taxon>
        <taxon>Trichomonas</taxon>
    </lineage>
</organism>
<evidence type="ECO:0000259" key="2">
    <source>
        <dbReference type="PROSITE" id="PS50238"/>
    </source>
</evidence>
<evidence type="ECO:0000313" key="5">
    <source>
        <dbReference type="Proteomes" id="UP000001542"/>
    </source>
</evidence>
<evidence type="ECO:0000313" key="4">
    <source>
        <dbReference type="EMBL" id="EAY02359.1"/>
    </source>
</evidence>
<name>A2EYD2_TRIV3</name>
<feature type="domain" description="Rho-GAP" evidence="2">
    <location>
        <begin position="382"/>
        <end position="567"/>
    </location>
</feature>
<dbReference type="GO" id="GO:0005856">
    <property type="term" value="C:cytoskeleton"/>
    <property type="evidence" value="ECO:0007669"/>
    <property type="project" value="InterPro"/>
</dbReference>
<dbReference type="GO" id="GO:0005096">
    <property type="term" value="F:GTPase activator activity"/>
    <property type="evidence" value="ECO:0000318"/>
    <property type="project" value="GO_Central"/>
</dbReference>
<dbReference type="VEuPathDB" id="TrichDB:TVAG_054570"/>
<dbReference type="SUPFAM" id="SSF48350">
    <property type="entry name" value="GTPase activation domain, GAP"/>
    <property type="match status" value="1"/>
</dbReference>
<evidence type="ECO:0000256" key="1">
    <source>
        <dbReference type="SAM" id="MobiDB-lite"/>
    </source>
</evidence>
<accession>A2EYD2</accession>
<sequence>MTSSYYQYTTDDNQYYYYKIDDGSTTFDFPYESTIYDPDTSTLVYAPGNPVPPYAKRGGRPFNVEPIKTAQAEAPSNNEVDPKVFNSVGNPTSHAGRSEHRTGRGRKHSKLHINVPPPEQPDSALTPPSKAKARSISLQPEVKQKQAPQIRVDVFNKEAILDEITKFHRIDEASKVVKYRKIGFLFSRRPITTEEIIRFQNTPITGPLLNEIPKEMKKEPLKCFEAILQYIGLKKSNVNPSDNLQFLISTAYKSELLRDEIYFQIVKQTFENPNDECNKKTWQLLLLFTSLFTSNPNLSKYISGHLASSMTSNDLPEQCRPFAELSYLRYKSRMLIGKCAKDPGSIGYIDIMNDPFKSSSCFACSIQECLWVQRNIKKGPNFPTTRRCLYAPKAQIPIILHLMAEQIIAKGAKNMEGIFRVPGSGAVIEESIDRVNVDADCIKSMRLHDLCSFFKRWFASLPKKIIDDTKFQPFLDMIRSEQGKKEVEPVLNLLDPSDRICLLYLAGFLRELSEAQGKTQMGPSNLALVFSPNMFNMPPDMKMAKDLQVEVQGFIIRLINEADVSNIYPYKEE</sequence>
<dbReference type="SMART" id="SM00139">
    <property type="entry name" value="MyTH4"/>
    <property type="match status" value="1"/>
</dbReference>
<feature type="region of interest" description="Disordered" evidence="1">
    <location>
        <begin position="71"/>
        <end position="142"/>
    </location>
</feature>
<dbReference type="InParanoid" id="A2EYD2"/>
<dbReference type="PANTHER" id="PTHR45876">
    <property type="entry name" value="FI04035P"/>
    <property type="match status" value="1"/>
</dbReference>
<reference evidence="4" key="1">
    <citation type="submission" date="2006-10" db="EMBL/GenBank/DDBJ databases">
        <authorList>
            <person name="Amadeo P."/>
            <person name="Zhao Q."/>
            <person name="Wortman J."/>
            <person name="Fraser-Liggett C."/>
            <person name="Carlton J."/>
        </authorList>
    </citation>
    <scope>NUCLEOTIDE SEQUENCE</scope>
    <source>
        <strain evidence="4">G3</strain>
    </source>
</reference>
<dbReference type="PROSITE" id="PS51016">
    <property type="entry name" value="MYTH4"/>
    <property type="match status" value="1"/>
</dbReference>
<dbReference type="Pfam" id="PF00784">
    <property type="entry name" value="MyTH4"/>
    <property type="match status" value="1"/>
</dbReference>
<dbReference type="SMR" id="A2EYD2"/>
<dbReference type="RefSeq" id="XP_001330626.1">
    <property type="nucleotide sequence ID" value="XM_001330590.1"/>
</dbReference>
<gene>
    <name evidence="4" type="ORF">TVAG_054570</name>
</gene>
<dbReference type="InterPro" id="IPR008936">
    <property type="entry name" value="Rho_GTPase_activation_prot"/>
</dbReference>
<evidence type="ECO:0000259" key="3">
    <source>
        <dbReference type="PROSITE" id="PS51016"/>
    </source>
</evidence>
<dbReference type="InterPro" id="IPR000857">
    <property type="entry name" value="MyTH4_dom"/>
</dbReference>
<protein>
    <submittedName>
        <fullName evidence="4">RhoGAP domain containing protein</fullName>
    </submittedName>
</protein>
<proteinExistence type="predicted"/>
<dbReference type="GO" id="GO:0007165">
    <property type="term" value="P:signal transduction"/>
    <property type="evidence" value="ECO:0007669"/>
    <property type="project" value="InterPro"/>
</dbReference>